<proteinExistence type="predicted"/>
<dbReference type="Gene3D" id="2.40.50.100">
    <property type="match status" value="1"/>
</dbReference>
<dbReference type="PROSITE" id="PS00188">
    <property type="entry name" value="BIOTIN"/>
    <property type="match status" value="1"/>
</dbReference>
<name>A0A2H3LBC2_9CHLR</name>
<comment type="pathway">
    <text evidence="1 8">Lipid metabolism; fatty acid biosynthesis.</text>
</comment>
<dbReference type="CDD" id="cd06850">
    <property type="entry name" value="biotinyl_domain"/>
    <property type="match status" value="1"/>
</dbReference>
<evidence type="ECO:0000259" key="9">
    <source>
        <dbReference type="PROSITE" id="PS50968"/>
    </source>
</evidence>
<dbReference type="InterPro" id="IPR000089">
    <property type="entry name" value="Biotin_lipoyl"/>
</dbReference>
<dbReference type="InterPro" id="IPR001882">
    <property type="entry name" value="Biotin_BS"/>
</dbReference>
<evidence type="ECO:0000256" key="4">
    <source>
        <dbReference type="ARBA" id="ARBA00022832"/>
    </source>
</evidence>
<keyword evidence="11" id="KW-1185">Reference proteome</keyword>
<dbReference type="PANTHER" id="PTHR45266:SF3">
    <property type="entry name" value="OXALOACETATE DECARBOXYLASE ALPHA CHAIN"/>
    <property type="match status" value="1"/>
</dbReference>
<dbReference type="InterPro" id="IPR011053">
    <property type="entry name" value="Single_hybrid_motif"/>
</dbReference>
<protein>
    <recommendedName>
        <fullName evidence="2 8">Biotin carboxyl carrier protein of acetyl-CoA carboxylase</fullName>
    </recommendedName>
</protein>
<dbReference type="Proteomes" id="UP000220922">
    <property type="component" value="Unassembled WGS sequence"/>
</dbReference>
<dbReference type="InterPro" id="IPR050709">
    <property type="entry name" value="Biotin_Carboxyl_Carrier/Decarb"/>
</dbReference>
<accession>A0A2H3LBC2</accession>
<organism evidence="10 11">
    <name type="scientific">Candidatus Chloroploca asiatica</name>
    <dbReference type="NCBI Taxonomy" id="1506545"/>
    <lineage>
        <taxon>Bacteria</taxon>
        <taxon>Bacillati</taxon>
        <taxon>Chloroflexota</taxon>
        <taxon>Chloroflexia</taxon>
        <taxon>Chloroflexales</taxon>
        <taxon>Chloroflexineae</taxon>
        <taxon>Oscillochloridaceae</taxon>
        <taxon>Candidatus Chloroploca</taxon>
    </lineage>
</organism>
<evidence type="ECO:0000256" key="5">
    <source>
        <dbReference type="ARBA" id="ARBA00023098"/>
    </source>
</evidence>
<dbReference type="OrthoDB" id="9811735at2"/>
<dbReference type="GO" id="GO:0009317">
    <property type="term" value="C:acetyl-CoA carboxylase complex"/>
    <property type="evidence" value="ECO:0007669"/>
    <property type="project" value="InterPro"/>
</dbReference>
<keyword evidence="4 8" id="KW-0276">Fatty acid metabolism</keyword>
<dbReference type="PROSITE" id="PS50968">
    <property type="entry name" value="BIOTINYL_LIPOYL"/>
    <property type="match status" value="1"/>
</dbReference>
<dbReference type="Pfam" id="PF00364">
    <property type="entry name" value="Biotin_lipoyl"/>
    <property type="match status" value="1"/>
</dbReference>
<comment type="caution">
    <text evidence="10">The sequence shown here is derived from an EMBL/GenBank/DDBJ whole genome shotgun (WGS) entry which is preliminary data.</text>
</comment>
<dbReference type="GO" id="GO:0006633">
    <property type="term" value="P:fatty acid biosynthetic process"/>
    <property type="evidence" value="ECO:0007669"/>
    <property type="project" value="UniProtKB-UniPathway"/>
</dbReference>
<reference evidence="10 11" key="1">
    <citation type="submission" date="2016-05" db="EMBL/GenBank/DDBJ databases">
        <authorList>
            <person name="Lavstsen T."/>
            <person name="Jespersen J.S."/>
        </authorList>
    </citation>
    <scope>NUCLEOTIDE SEQUENCE [LARGE SCALE GENOMIC DNA]</scope>
    <source>
        <strain evidence="10 11">B7-9</strain>
    </source>
</reference>
<keyword evidence="5 8" id="KW-0443">Lipid metabolism</keyword>
<dbReference type="GO" id="GO:0003989">
    <property type="term" value="F:acetyl-CoA carboxylase activity"/>
    <property type="evidence" value="ECO:0007669"/>
    <property type="project" value="InterPro"/>
</dbReference>
<keyword evidence="6 8" id="KW-0275">Fatty acid biosynthesis</keyword>
<evidence type="ECO:0000256" key="3">
    <source>
        <dbReference type="ARBA" id="ARBA00022516"/>
    </source>
</evidence>
<feature type="domain" description="Lipoyl-binding" evidence="9">
    <location>
        <begin position="96"/>
        <end position="172"/>
    </location>
</feature>
<evidence type="ECO:0000256" key="7">
    <source>
        <dbReference type="ARBA" id="ARBA00023267"/>
    </source>
</evidence>
<dbReference type="PRINTS" id="PR01071">
    <property type="entry name" value="ACOABIOTINCC"/>
</dbReference>
<comment type="function">
    <text evidence="8">This protein is a component of the acetyl coenzyme A carboxylase complex; first, biotin carboxylase catalyzes the carboxylation of the carrier protein and then the transcarboxylase transfers the carboxyl group to form malonyl-CoA.</text>
</comment>
<evidence type="ECO:0000256" key="8">
    <source>
        <dbReference type="RuleBase" id="RU364072"/>
    </source>
</evidence>
<sequence length="174" mass="18805">MSDVPIETATAETDLYGLSAVRELLGMIDKSDVTEILIERGEIKLHIKRGTVITTAQPMTMAPMIQPSYMPGPIPTMPMPSAFTPEEPPPTEMPAGHTITAPMVGTFYASPSPKDAPFVQEGDELRAGDPIGIIEAMKMMNEIESDIAGRVARILVKNGQPVEYGQALMIIEPL</sequence>
<dbReference type="NCBIfam" id="NF005457">
    <property type="entry name" value="PRK07051.1"/>
    <property type="match status" value="1"/>
</dbReference>
<evidence type="ECO:0000313" key="10">
    <source>
        <dbReference type="EMBL" id="PDW00856.1"/>
    </source>
</evidence>
<dbReference type="UniPathway" id="UPA00094"/>
<dbReference type="AlphaFoldDB" id="A0A2H3LBC2"/>
<dbReference type="FunFam" id="2.40.50.100:FF:000003">
    <property type="entry name" value="Acetyl-CoA carboxylase biotin carboxyl carrier protein"/>
    <property type="match status" value="1"/>
</dbReference>
<evidence type="ECO:0000256" key="2">
    <source>
        <dbReference type="ARBA" id="ARBA00017562"/>
    </source>
</evidence>
<dbReference type="NCBIfam" id="TIGR00531">
    <property type="entry name" value="BCCP"/>
    <property type="match status" value="1"/>
</dbReference>
<evidence type="ECO:0000313" key="11">
    <source>
        <dbReference type="Proteomes" id="UP000220922"/>
    </source>
</evidence>
<dbReference type="RefSeq" id="WP_097650680.1">
    <property type="nucleotide sequence ID" value="NZ_LYXE01000024.1"/>
</dbReference>
<dbReference type="SUPFAM" id="SSF51230">
    <property type="entry name" value="Single hybrid motif"/>
    <property type="match status" value="1"/>
</dbReference>
<evidence type="ECO:0000256" key="6">
    <source>
        <dbReference type="ARBA" id="ARBA00023160"/>
    </source>
</evidence>
<keyword evidence="7 8" id="KW-0092">Biotin</keyword>
<dbReference type="EMBL" id="LYXE01000024">
    <property type="protein sequence ID" value="PDW00856.1"/>
    <property type="molecule type" value="Genomic_DNA"/>
</dbReference>
<dbReference type="PANTHER" id="PTHR45266">
    <property type="entry name" value="OXALOACETATE DECARBOXYLASE ALPHA CHAIN"/>
    <property type="match status" value="1"/>
</dbReference>
<gene>
    <name evidence="10" type="ORF">A9Q02_08290</name>
</gene>
<evidence type="ECO:0000256" key="1">
    <source>
        <dbReference type="ARBA" id="ARBA00005194"/>
    </source>
</evidence>
<keyword evidence="3 8" id="KW-0444">Lipid biosynthesis</keyword>
<dbReference type="InterPro" id="IPR001249">
    <property type="entry name" value="AcCoA_biotinCC"/>
</dbReference>